<gene>
    <name evidence="2" type="ORF">D5H75_09120</name>
</gene>
<name>A0A3A4B9Z9_9ACTN</name>
<keyword evidence="1" id="KW-0812">Transmembrane</keyword>
<dbReference type="AlphaFoldDB" id="A0A3A4B9Z9"/>
<dbReference type="Proteomes" id="UP000265768">
    <property type="component" value="Unassembled WGS sequence"/>
</dbReference>
<feature type="transmembrane region" description="Helical" evidence="1">
    <location>
        <begin position="271"/>
        <end position="287"/>
    </location>
</feature>
<sequence>MAVPPPAAPPGPVPPRPALGVSEGTARLAAALDVVIALLAIAALPVAVVAIPNTISSVAHLLPPGADAEAYMRAHGLGLPATVLAASAGALLVRRVRPASPLVGGLLLVAAAEVLAGWAAAPGAVAFVRVLGGAGAGLLLPATLAAVCERPVLARRVLLAVWAAALTTSLAAAQPLALLSVENATSWRASLQPYPLLTGLALTLAAAYLVLRPRVAGPGGGSGGGSGGGFGGGAAEPGGGWREAARTVAPAAVVSALALGTSTGWAAPLQIGAAAVAVLGLLVVAVAEGRMGGVSAVAAGLVVLPSVAQIASLTLEPLGGPGLDALWLPLAVSALGAMGAGVAAAGLERPAPGRVAAAALVTVVAGLCAVRLLVPGEGVAPYALTFTLLTAGGAGALAAALRPLPERAALSALACCLPGVLAGFLLGGGVQRAVLARGLTEPEDLARALTSALHLWCLIAGFAVVAALAAAAVRARRRARSRG</sequence>
<proteinExistence type="predicted"/>
<feature type="transmembrane region" description="Helical" evidence="1">
    <location>
        <begin position="380"/>
        <end position="401"/>
    </location>
</feature>
<keyword evidence="3" id="KW-1185">Reference proteome</keyword>
<keyword evidence="1" id="KW-0472">Membrane</keyword>
<keyword evidence="1" id="KW-1133">Transmembrane helix</keyword>
<protein>
    <recommendedName>
        <fullName evidence="4">MFS transporter</fullName>
    </recommendedName>
</protein>
<accession>A0A3A4B9Z9</accession>
<feature type="transmembrane region" description="Helical" evidence="1">
    <location>
        <begin position="28"/>
        <end position="51"/>
    </location>
</feature>
<dbReference type="OrthoDB" id="3543969at2"/>
<feature type="transmembrane region" description="Helical" evidence="1">
    <location>
        <begin position="159"/>
        <end position="181"/>
    </location>
</feature>
<feature type="transmembrane region" description="Helical" evidence="1">
    <location>
        <begin position="294"/>
        <end position="315"/>
    </location>
</feature>
<organism evidence="2 3">
    <name type="scientific">Bailinhaonella thermotolerans</name>
    <dbReference type="NCBI Taxonomy" id="1070861"/>
    <lineage>
        <taxon>Bacteria</taxon>
        <taxon>Bacillati</taxon>
        <taxon>Actinomycetota</taxon>
        <taxon>Actinomycetes</taxon>
        <taxon>Streptosporangiales</taxon>
        <taxon>Streptosporangiaceae</taxon>
        <taxon>Bailinhaonella</taxon>
    </lineage>
</organism>
<feature type="transmembrane region" description="Helical" evidence="1">
    <location>
        <begin position="100"/>
        <end position="120"/>
    </location>
</feature>
<feature type="transmembrane region" description="Helical" evidence="1">
    <location>
        <begin position="71"/>
        <end position="93"/>
    </location>
</feature>
<feature type="transmembrane region" description="Helical" evidence="1">
    <location>
        <begin position="126"/>
        <end position="147"/>
    </location>
</feature>
<feature type="transmembrane region" description="Helical" evidence="1">
    <location>
        <begin position="453"/>
        <end position="473"/>
    </location>
</feature>
<dbReference type="RefSeq" id="WP_119925856.1">
    <property type="nucleotide sequence ID" value="NZ_QZEY01000002.1"/>
</dbReference>
<reference evidence="2 3" key="1">
    <citation type="submission" date="2018-09" db="EMBL/GenBank/DDBJ databases">
        <title>YIM 75507 draft genome.</title>
        <authorList>
            <person name="Tang S."/>
            <person name="Feng Y."/>
        </authorList>
    </citation>
    <scope>NUCLEOTIDE SEQUENCE [LARGE SCALE GENOMIC DNA]</scope>
    <source>
        <strain evidence="2 3">YIM 75507</strain>
    </source>
</reference>
<feature type="transmembrane region" description="Helical" evidence="1">
    <location>
        <begin position="408"/>
        <end position="433"/>
    </location>
</feature>
<evidence type="ECO:0008006" key="4">
    <source>
        <dbReference type="Google" id="ProtNLM"/>
    </source>
</evidence>
<evidence type="ECO:0000313" key="3">
    <source>
        <dbReference type="Proteomes" id="UP000265768"/>
    </source>
</evidence>
<feature type="transmembrane region" description="Helical" evidence="1">
    <location>
        <begin position="354"/>
        <end position="374"/>
    </location>
</feature>
<feature type="transmembrane region" description="Helical" evidence="1">
    <location>
        <begin position="327"/>
        <end position="347"/>
    </location>
</feature>
<evidence type="ECO:0000313" key="2">
    <source>
        <dbReference type="EMBL" id="RJL34554.1"/>
    </source>
</evidence>
<evidence type="ECO:0000256" key="1">
    <source>
        <dbReference type="SAM" id="Phobius"/>
    </source>
</evidence>
<comment type="caution">
    <text evidence="2">The sequence shown here is derived from an EMBL/GenBank/DDBJ whole genome shotgun (WGS) entry which is preliminary data.</text>
</comment>
<dbReference type="EMBL" id="QZEY01000002">
    <property type="protein sequence ID" value="RJL34554.1"/>
    <property type="molecule type" value="Genomic_DNA"/>
</dbReference>